<dbReference type="Proteomes" id="UP000187406">
    <property type="component" value="Unassembled WGS sequence"/>
</dbReference>
<dbReference type="Pfam" id="PF13966">
    <property type="entry name" value="zf-RVT"/>
    <property type="match status" value="1"/>
</dbReference>
<evidence type="ECO:0000313" key="2">
    <source>
        <dbReference type="EMBL" id="GAV91905.1"/>
    </source>
</evidence>
<dbReference type="AlphaFoldDB" id="A0A1Q3DHL1"/>
<reference evidence="3" key="1">
    <citation type="submission" date="2016-04" db="EMBL/GenBank/DDBJ databases">
        <title>Cephalotus genome sequencing.</title>
        <authorList>
            <person name="Fukushima K."/>
            <person name="Hasebe M."/>
            <person name="Fang X."/>
        </authorList>
    </citation>
    <scope>NUCLEOTIDE SEQUENCE [LARGE SCALE GENOMIC DNA]</scope>
    <source>
        <strain evidence="3">cv. St1</strain>
    </source>
</reference>
<organism evidence="2 3">
    <name type="scientific">Cephalotus follicularis</name>
    <name type="common">Albany pitcher plant</name>
    <dbReference type="NCBI Taxonomy" id="3775"/>
    <lineage>
        <taxon>Eukaryota</taxon>
        <taxon>Viridiplantae</taxon>
        <taxon>Streptophyta</taxon>
        <taxon>Embryophyta</taxon>
        <taxon>Tracheophyta</taxon>
        <taxon>Spermatophyta</taxon>
        <taxon>Magnoliopsida</taxon>
        <taxon>eudicotyledons</taxon>
        <taxon>Gunneridae</taxon>
        <taxon>Pentapetalae</taxon>
        <taxon>rosids</taxon>
        <taxon>fabids</taxon>
        <taxon>Oxalidales</taxon>
        <taxon>Cephalotaceae</taxon>
        <taxon>Cephalotus</taxon>
    </lineage>
</organism>
<dbReference type="OrthoDB" id="1083511at2759"/>
<sequence length="243" mass="28088">MRVCWCNTVLLKDKSFWAVKITTASSWSWRNVLRLRECLVNNLVYSIGDGRATSLWLDPWINRVALISRYGVRVVNDAEISINAKVLVVIANRQWTWPRNALNLWEIATLARQISFEQGPDVIHWVSKGKTFSCKAMSREVRHTLSKVAWADIVWFPNCIPKHSFCLWLTFHNAHRTTNKLRTYGVMAANQCMFRCSGLKSIDHLLLFFVSLQRGYGTTVFAKVVSEGYANLGWRKQYRSQIS</sequence>
<evidence type="ECO:0000313" key="3">
    <source>
        <dbReference type="Proteomes" id="UP000187406"/>
    </source>
</evidence>
<dbReference type="InterPro" id="IPR026960">
    <property type="entry name" value="RVT-Znf"/>
</dbReference>
<proteinExistence type="predicted"/>
<protein>
    <submittedName>
        <fullName evidence="2">Zf-RVT domain-containing protein</fullName>
    </submittedName>
</protein>
<feature type="domain" description="Reverse transcriptase zinc-binding" evidence="1">
    <location>
        <begin position="132"/>
        <end position="207"/>
    </location>
</feature>
<accession>A0A1Q3DHL1</accession>
<evidence type="ECO:0000259" key="1">
    <source>
        <dbReference type="Pfam" id="PF13966"/>
    </source>
</evidence>
<gene>
    <name evidence="2" type="ORF">CFOL_v3_35290</name>
</gene>
<name>A0A1Q3DHL1_CEPFO</name>
<comment type="caution">
    <text evidence="2">The sequence shown here is derived from an EMBL/GenBank/DDBJ whole genome shotgun (WGS) entry which is preliminary data.</text>
</comment>
<dbReference type="InParanoid" id="A0A1Q3DHL1"/>
<keyword evidence="3" id="KW-1185">Reference proteome</keyword>
<dbReference type="EMBL" id="BDDD01008347">
    <property type="protein sequence ID" value="GAV91905.1"/>
    <property type="molecule type" value="Genomic_DNA"/>
</dbReference>